<comment type="caution">
    <text evidence="1">The sequence shown here is derived from an EMBL/GenBank/DDBJ whole genome shotgun (WGS) entry which is preliminary data.</text>
</comment>
<dbReference type="PANTHER" id="PTHR36166">
    <property type="entry name" value="CHROMOSOME 9, WHOLE GENOME SHOTGUN SEQUENCE"/>
    <property type="match status" value="1"/>
</dbReference>
<dbReference type="InterPro" id="IPR023393">
    <property type="entry name" value="START-like_dom_sf"/>
</dbReference>
<dbReference type="EMBL" id="ML978124">
    <property type="protein sequence ID" value="KAF2100883.1"/>
    <property type="molecule type" value="Genomic_DNA"/>
</dbReference>
<dbReference type="CDD" id="cd07822">
    <property type="entry name" value="SRPBCC_4"/>
    <property type="match status" value="1"/>
</dbReference>
<accession>A0A9P4IKE1</accession>
<proteinExistence type="predicted"/>
<dbReference type="Gene3D" id="3.30.530.20">
    <property type="match status" value="1"/>
</dbReference>
<dbReference type="OrthoDB" id="509124at2759"/>
<sequence length="153" mass="17235">MYVLDKSIEISASPTEVREKFLDFSQLPNYHPNGFFRSIKPTIPDKPFEAGDKVDIVFEFGGSTATCLANSPTEFRWIGSVPLIFSGEHTFRFTPSTTTPGGTTFYQEEKFTGALSFMMGDSFVARQIGFQAKTKNGWERYNQDLKAWCEGSK</sequence>
<name>A0A9P4IKE1_9PEZI</name>
<gene>
    <name evidence="1" type="ORF">NA57DRAFT_54956</name>
</gene>
<dbReference type="SUPFAM" id="SSF55961">
    <property type="entry name" value="Bet v1-like"/>
    <property type="match status" value="1"/>
</dbReference>
<keyword evidence="2" id="KW-1185">Reference proteome</keyword>
<dbReference type="AlphaFoldDB" id="A0A9P4IKE1"/>
<dbReference type="PANTHER" id="PTHR36166:SF1">
    <property type="entry name" value="SRPBCC DOMAIN-CONTAINING PROTEIN"/>
    <property type="match status" value="1"/>
</dbReference>
<evidence type="ECO:0000313" key="2">
    <source>
        <dbReference type="Proteomes" id="UP000799772"/>
    </source>
</evidence>
<organism evidence="1 2">
    <name type="scientific">Rhizodiscina lignyota</name>
    <dbReference type="NCBI Taxonomy" id="1504668"/>
    <lineage>
        <taxon>Eukaryota</taxon>
        <taxon>Fungi</taxon>
        <taxon>Dikarya</taxon>
        <taxon>Ascomycota</taxon>
        <taxon>Pezizomycotina</taxon>
        <taxon>Dothideomycetes</taxon>
        <taxon>Pleosporomycetidae</taxon>
        <taxon>Aulographales</taxon>
        <taxon>Rhizodiscinaceae</taxon>
        <taxon>Rhizodiscina</taxon>
    </lineage>
</organism>
<protein>
    <submittedName>
        <fullName evidence="1">Uncharacterized protein</fullName>
    </submittedName>
</protein>
<dbReference type="Proteomes" id="UP000799772">
    <property type="component" value="Unassembled WGS sequence"/>
</dbReference>
<reference evidence="1" key="1">
    <citation type="journal article" date="2020" name="Stud. Mycol.">
        <title>101 Dothideomycetes genomes: a test case for predicting lifestyles and emergence of pathogens.</title>
        <authorList>
            <person name="Haridas S."/>
            <person name="Albert R."/>
            <person name="Binder M."/>
            <person name="Bloem J."/>
            <person name="Labutti K."/>
            <person name="Salamov A."/>
            <person name="Andreopoulos B."/>
            <person name="Baker S."/>
            <person name="Barry K."/>
            <person name="Bills G."/>
            <person name="Bluhm B."/>
            <person name="Cannon C."/>
            <person name="Castanera R."/>
            <person name="Culley D."/>
            <person name="Daum C."/>
            <person name="Ezra D."/>
            <person name="Gonzalez J."/>
            <person name="Henrissat B."/>
            <person name="Kuo A."/>
            <person name="Liang C."/>
            <person name="Lipzen A."/>
            <person name="Lutzoni F."/>
            <person name="Magnuson J."/>
            <person name="Mondo S."/>
            <person name="Nolan M."/>
            <person name="Ohm R."/>
            <person name="Pangilinan J."/>
            <person name="Park H.-J."/>
            <person name="Ramirez L."/>
            <person name="Alfaro M."/>
            <person name="Sun H."/>
            <person name="Tritt A."/>
            <person name="Yoshinaga Y."/>
            <person name="Zwiers L.-H."/>
            <person name="Turgeon B."/>
            <person name="Goodwin S."/>
            <person name="Spatafora J."/>
            <person name="Crous P."/>
            <person name="Grigoriev I."/>
        </authorList>
    </citation>
    <scope>NUCLEOTIDE SEQUENCE</scope>
    <source>
        <strain evidence="1">CBS 133067</strain>
    </source>
</reference>
<evidence type="ECO:0000313" key="1">
    <source>
        <dbReference type="EMBL" id="KAF2100883.1"/>
    </source>
</evidence>